<proteinExistence type="predicted"/>
<dbReference type="Proteomes" id="UP001210925">
    <property type="component" value="Unassembled WGS sequence"/>
</dbReference>
<accession>A0AAD5UBP8</accession>
<reference evidence="2" key="1">
    <citation type="submission" date="2020-05" db="EMBL/GenBank/DDBJ databases">
        <title>Phylogenomic resolution of chytrid fungi.</title>
        <authorList>
            <person name="Stajich J.E."/>
            <person name="Amses K."/>
            <person name="Simmons R."/>
            <person name="Seto K."/>
            <person name="Myers J."/>
            <person name="Bonds A."/>
            <person name="Quandt C.A."/>
            <person name="Barry K."/>
            <person name="Liu P."/>
            <person name="Grigoriev I."/>
            <person name="Longcore J.E."/>
            <person name="James T.Y."/>
        </authorList>
    </citation>
    <scope>NUCLEOTIDE SEQUENCE</scope>
    <source>
        <strain evidence="2">PLAUS21</strain>
    </source>
</reference>
<gene>
    <name evidence="2" type="ORF">HK103_000709</name>
</gene>
<evidence type="ECO:0000256" key="1">
    <source>
        <dbReference type="SAM" id="Phobius"/>
    </source>
</evidence>
<feature type="transmembrane region" description="Helical" evidence="1">
    <location>
        <begin position="42"/>
        <end position="64"/>
    </location>
</feature>
<dbReference type="EMBL" id="JADGKB010000111">
    <property type="protein sequence ID" value="KAJ3253389.1"/>
    <property type="molecule type" value="Genomic_DNA"/>
</dbReference>
<evidence type="ECO:0000313" key="3">
    <source>
        <dbReference type="Proteomes" id="UP001210925"/>
    </source>
</evidence>
<protein>
    <submittedName>
        <fullName evidence="2">Uncharacterized protein</fullName>
    </submittedName>
</protein>
<name>A0AAD5UBP8_9FUNG</name>
<feature type="transmembrane region" description="Helical" evidence="1">
    <location>
        <begin position="120"/>
        <end position="143"/>
    </location>
</feature>
<keyword evidence="1" id="KW-0812">Transmembrane</keyword>
<keyword evidence="3" id="KW-1185">Reference proteome</keyword>
<keyword evidence="1" id="KW-1133">Transmembrane helix</keyword>
<dbReference type="AlphaFoldDB" id="A0AAD5UBP8"/>
<evidence type="ECO:0000313" key="2">
    <source>
        <dbReference type="EMBL" id="KAJ3253389.1"/>
    </source>
</evidence>
<comment type="caution">
    <text evidence="2">The sequence shown here is derived from an EMBL/GenBank/DDBJ whole genome shotgun (WGS) entry which is preliminary data.</text>
</comment>
<organism evidence="2 3">
    <name type="scientific">Boothiomyces macroporosus</name>
    <dbReference type="NCBI Taxonomy" id="261099"/>
    <lineage>
        <taxon>Eukaryota</taxon>
        <taxon>Fungi</taxon>
        <taxon>Fungi incertae sedis</taxon>
        <taxon>Chytridiomycota</taxon>
        <taxon>Chytridiomycota incertae sedis</taxon>
        <taxon>Chytridiomycetes</taxon>
        <taxon>Rhizophydiales</taxon>
        <taxon>Terramycetaceae</taxon>
        <taxon>Boothiomyces</taxon>
    </lineage>
</organism>
<sequence length="210" mass="23175">MDRSFLFCSAATSLYVFAVIIALSSLRQVISAVANGLDFTDILLLVLGIYGVVSSGILAAASFLRSRPLTVTSGGLAILGMLMNIAIKVLLIFSPDFRQKELNAFNNIPDKSPNDNFNDIFRAIQISIGLNTVFQSIVLLVLLMNIRKYYAVLGMPDEPEFAFAQTYPQSYPMDVKQPYNEKSFPPPQPVYQGEYVPEYTPSQVATTNNV</sequence>
<feature type="transmembrane region" description="Helical" evidence="1">
    <location>
        <begin position="76"/>
        <end position="93"/>
    </location>
</feature>
<keyword evidence="1" id="KW-0472">Membrane</keyword>